<feature type="transmembrane region" description="Helical" evidence="1">
    <location>
        <begin position="82"/>
        <end position="99"/>
    </location>
</feature>
<keyword evidence="3" id="KW-1185">Reference proteome</keyword>
<feature type="transmembrane region" description="Helical" evidence="1">
    <location>
        <begin position="151"/>
        <end position="175"/>
    </location>
</feature>
<name>A0A8S1RLN9_9CILI</name>
<dbReference type="AlphaFoldDB" id="A0A8S1RLN9"/>
<dbReference type="EMBL" id="CAJJDN010000208">
    <property type="protein sequence ID" value="CAD8129138.1"/>
    <property type="molecule type" value="Genomic_DNA"/>
</dbReference>
<evidence type="ECO:0000256" key="1">
    <source>
        <dbReference type="SAM" id="Phobius"/>
    </source>
</evidence>
<organism evidence="2 3">
    <name type="scientific">Paramecium sonneborni</name>
    <dbReference type="NCBI Taxonomy" id="65129"/>
    <lineage>
        <taxon>Eukaryota</taxon>
        <taxon>Sar</taxon>
        <taxon>Alveolata</taxon>
        <taxon>Ciliophora</taxon>
        <taxon>Intramacronucleata</taxon>
        <taxon>Oligohymenophorea</taxon>
        <taxon>Peniculida</taxon>
        <taxon>Parameciidae</taxon>
        <taxon>Paramecium</taxon>
    </lineage>
</organism>
<comment type="caution">
    <text evidence="2">The sequence shown here is derived from an EMBL/GenBank/DDBJ whole genome shotgun (WGS) entry which is preliminary data.</text>
</comment>
<evidence type="ECO:0000313" key="2">
    <source>
        <dbReference type="EMBL" id="CAD8129138.1"/>
    </source>
</evidence>
<evidence type="ECO:0008006" key="4">
    <source>
        <dbReference type="Google" id="ProtNLM"/>
    </source>
</evidence>
<feature type="transmembrane region" description="Helical" evidence="1">
    <location>
        <begin position="32"/>
        <end position="50"/>
    </location>
</feature>
<gene>
    <name evidence="2" type="ORF">PSON_ATCC_30995.1.T2080015</name>
</gene>
<feature type="transmembrane region" description="Helical" evidence="1">
    <location>
        <begin position="119"/>
        <end position="139"/>
    </location>
</feature>
<sequence>MHKLTLKFLDQSIEQKYQQEYQSPKRKTHIKILLLFFFVLQFIKLTIALINKNYAVVYPLLGMIAFTTFSKFFNFNKEYHQRALITYINICFSIYVIFFDPHLDASTMYSKGAHQMAVNIINILGIEFVDSTITIFLLFSLRLFHLIQNSSIIDITAVLMGFGANLSLVIFVYLYHKAIRSQFLLTKIDQRWENILKQIIHNQKYILINYQIERLQFQSVISTFSQSIQSQDDVRKFLREAKVDNISLEQYLFHKLQDFSQKYLEIVKHSINVKFDKQLISLDFSIFFGNQPTILIQNNQQQVQFQNQEVQQLCLLYLKLLTVFIKIIKRKIPFDYNQFHNLANKVQIQEIITSIWSQQIILKIISLQKSLLKISTFCNPKATIQFVGSDLFIKTIPKIFSLLLACIVDSSTSELIIIKGQTIQKDLKLINIQGKFNIQKLNGYTRKIKNYLLLICKEIKAQQFCINLEFNDEIYQPFNNIIMPQLNFNYSKKKFPQ</sequence>
<dbReference type="Proteomes" id="UP000692954">
    <property type="component" value="Unassembled WGS sequence"/>
</dbReference>
<proteinExistence type="predicted"/>
<dbReference type="OrthoDB" id="320200at2759"/>
<keyword evidence="1" id="KW-0472">Membrane</keyword>
<feature type="transmembrane region" description="Helical" evidence="1">
    <location>
        <begin position="56"/>
        <end position="75"/>
    </location>
</feature>
<protein>
    <recommendedName>
        <fullName evidence="4">Transmembrane protein</fullName>
    </recommendedName>
</protein>
<keyword evidence="1" id="KW-0812">Transmembrane</keyword>
<reference evidence="2" key="1">
    <citation type="submission" date="2021-01" db="EMBL/GenBank/DDBJ databases">
        <authorList>
            <consortium name="Genoscope - CEA"/>
            <person name="William W."/>
        </authorList>
    </citation>
    <scope>NUCLEOTIDE SEQUENCE</scope>
</reference>
<evidence type="ECO:0000313" key="3">
    <source>
        <dbReference type="Proteomes" id="UP000692954"/>
    </source>
</evidence>
<keyword evidence="1" id="KW-1133">Transmembrane helix</keyword>
<accession>A0A8S1RLN9</accession>